<dbReference type="EMBL" id="MG250483">
    <property type="protein sequence ID" value="AUE22585.1"/>
    <property type="molecule type" value="Genomic_DNA"/>
</dbReference>
<evidence type="ECO:0000313" key="2">
    <source>
        <dbReference type="Proteomes" id="UP000240934"/>
    </source>
</evidence>
<proteinExistence type="predicted"/>
<name>A0A2H4YF33_9CAUD</name>
<gene>
    <name evidence="1" type="ORF">Ah1_00044</name>
</gene>
<organism evidence="1 2">
    <name type="scientific">Aeromonas phage Ah1</name>
    <dbReference type="NCBI Taxonomy" id="2053701"/>
    <lineage>
        <taxon>Viruses</taxon>
        <taxon>Duplodnaviria</taxon>
        <taxon>Heunggongvirae</taxon>
        <taxon>Uroviricota</taxon>
        <taxon>Caudoviricetes</taxon>
        <taxon>Pantevenvirales</taxon>
        <taxon>Straboviridae</taxon>
        <taxon>Cinqassovirus</taxon>
        <taxon>Cinqassovirus ah1</taxon>
    </lineage>
</organism>
<protein>
    <submittedName>
        <fullName evidence="1">Uncharacterized protein</fullName>
    </submittedName>
</protein>
<keyword evidence="2" id="KW-1185">Reference proteome</keyword>
<accession>A0A2H4YF33</accession>
<evidence type="ECO:0000313" key="1">
    <source>
        <dbReference type="EMBL" id="AUE22585.1"/>
    </source>
</evidence>
<sequence>MNELQTRIINDPMVSEAVKHYVKNKARFDVTKSKLQAVIDGSITREECKIGLCYVTGSRAGGIDLCSLGTLDDYKFFSGWEGHCIIIGNPDEMEDPLKEAIRQYHEEDEVGNDGYWEARLELARHWLRYILKLQSEYCDAIERQDKMNDLVRHYVYNRQDWEESREILRDVISGKITRDHLKEGLCEMIKVKLNDEYLLQDYKYWSGWKGYIIMLDNDEVKNFMPDPRAKHYTIEDHKRDQAIKQFKDEAHGLMKYDTSYYEARLELARHWLKVIENVMKIAKTNWHQRRYQSSKCGML</sequence>
<reference evidence="1 2" key="1">
    <citation type="submission" date="2017-10" db="EMBL/GenBank/DDBJ databases">
        <title>Antibacterial composition for extension of chilled fish shelf life and decreasing of risk of food-borne infections, bacteriophage strains for its preparation.</title>
        <authorList>
            <person name="Zulkarneev E.R."/>
            <person name="Aleshkin A.V."/>
            <person name="Rubalsky O.V."/>
            <person name="Kiseleva I.A."/>
            <person name="Rubalskii E.O."/>
            <person name="Lebedev S.N."/>
        </authorList>
    </citation>
    <scope>NUCLEOTIDE SEQUENCE [LARGE SCALE GENOMIC DNA]</scope>
</reference>
<dbReference type="Proteomes" id="UP000240934">
    <property type="component" value="Segment"/>
</dbReference>